<dbReference type="PANTHER" id="PTHR10933:SF9">
    <property type="entry name" value="IMMUNOGLOBULIN-BINDING PROTEIN 1"/>
    <property type="match status" value="1"/>
</dbReference>
<dbReference type="Gene3D" id="1.25.40.540">
    <property type="entry name" value="TAP42-like family"/>
    <property type="match status" value="1"/>
</dbReference>
<dbReference type="GO" id="GO:0005829">
    <property type="term" value="C:cytosol"/>
    <property type="evidence" value="ECO:0007669"/>
    <property type="project" value="TreeGrafter"/>
</dbReference>
<dbReference type="InterPro" id="IPR038511">
    <property type="entry name" value="TAP42/TAP46-like_sf"/>
</dbReference>
<organism evidence="2 3">
    <name type="scientific">Linderina pennispora</name>
    <dbReference type="NCBI Taxonomy" id="61395"/>
    <lineage>
        <taxon>Eukaryota</taxon>
        <taxon>Fungi</taxon>
        <taxon>Fungi incertae sedis</taxon>
        <taxon>Zoopagomycota</taxon>
        <taxon>Kickxellomycotina</taxon>
        <taxon>Kickxellomycetes</taxon>
        <taxon>Kickxellales</taxon>
        <taxon>Kickxellaceae</taxon>
        <taxon>Linderina</taxon>
    </lineage>
</organism>
<comment type="caution">
    <text evidence="2">The sequence shown here is derived from an EMBL/GenBank/DDBJ whole genome shotgun (WGS) entry which is preliminary data.</text>
</comment>
<accession>A0A1Y1W421</accession>
<feature type="compositionally biased region" description="Basic and acidic residues" evidence="1">
    <location>
        <begin position="219"/>
        <end position="244"/>
    </location>
</feature>
<dbReference type="RefSeq" id="XP_040741936.1">
    <property type="nucleotide sequence ID" value="XM_040887998.1"/>
</dbReference>
<name>A0A1Y1W421_9FUNG</name>
<dbReference type="GO" id="GO:0009966">
    <property type="term" value="P:regulation of signal transduction"/>
    <property type="evidence" value="ECO:0007669"/>
    <property type="project" value="InterPro"/>
</dbReference>
<protein>
    <submittedName>
        <fullName evidence="2">TAP42-like protein</fullName>
    </submittedName>
</protein>
<evidence type="ECO:0000256" key="1">
    <source>
        <dbReference type="SAM" id="MobiDB-lite"/>
    </source>
</evidence>
<feature type="compositionally biased region" description="Basic and acidic residues" evidence="1">
    <location>
        <begin position="336"/>
        <end position="350"/>
    </location>
</feature>
<dbReference type="GeneID" id="63804646"/>
<dbReference type="Proteomes" id="UP000193922">
    <property type="component" value="Unassembled WGS sequence"/>
</dbReference>
<dbReference type="GO" id="GO:0051721">
    <property type="term" value="F:protein phosphatase 2A binding"/>
    <property type="evidence" value="ECO:0007669"/>
    <property type="project" value="TreeGrafter"/>
</dbReference>
<dbReference type="Pfam" id="PF04177">
    <property type="entry name" value="TAP42"/>
    <property type="match status" value="1"/>
</dbReference>
<dbReference type="InterPro" id="IPR007304">
    <property type="entry name" value="TAP46-like"/>
</dbReference>
<dbReference type="PANTHER" id="PTHR10933">
    <property type="entry name" value="IMMUNOGLOBULIN-BINDING PROTEIN 1"/>
    <property type="match status" value="1"/>
</dbReference>
<proteinExistence type="predicted"/>
<feature type="compositionally biased region" description="Polar residues" evidence="1">
    <location>
        <begin position="1"/>
        <end position="11"/>
    </location>
</feature>
<evidence type="ECO:0000313" key="2">
    <source>
        <dbReference type="EMBL" id="ORX68122.1"/>
    </source>
</evidence>
<evidence type="ECO:0000313" key="3">
    <source>
        <dbReference type="Proteomes" id="UP000193922"/>
    </source>
</evidence>
<reference evidence="2 3" key="1">
    <citation type="submission" date="2016-07" db="EMBL/GenBank/DDBJ databases">
        <title>Pervasive Adenine N6-methylation of Active Genes in Fungi.</title>
        <authorList>
            <consortium name="DOE Joint Genome Institute"/>
            <person name="Mondo S.J."/>
            <person name="Dannebaum R.O."/>
            <person name="Kuo R.C."/>
            <person name="Labutti K."/>
            <person name="Haridas S."/>
            <person name="Kuo A."/>
            <person name="Salamov A."/>
            <person name="Ahrendt S.R."/>
            <person name="Lipzen A."/>
            <person name="Sullivan W."/>
            <person name="Andreopoulos W.B."/>
            <person name="Clum A."/>
            <person name="Lindquist E."/>
            <person name="Daum C."/>
            <person name="Ramamoorthy G.K."/>
            <person name="Gryganskyi A."/>
            <person name="Culley D."/>
            <person name="Magnuson J.K."/>
            <person name="James T.Y."/>
            <person name="O'Malley M.A."/>
            <person name="Stajich J.E."/>
            <person name="Spatafora J.W."/>
            <person name="Visel A."/>
            <person name="Grigoriev I.V."/>
        </authorList>
    </citation>
    <scope>NUCLEOTIDE SEQUENCE [LARGE SCALE GENOMIC DNA]</scope>
    <source>
        <strain evidence="2 3">ATCC 12442</strain>
    </source>
</reference>
<sequence>MDNEDNASQQRPLGANLRRAQKQLELLNDSPLPSSGSEYQKQAQSLVDLLTVCLHQIKDLDLFSSNETPDDYSTGELKLILTDAYMGEALQKLNSSAQVTRLSILEKSRAHYDQFLSLCQNLGILQPAERKILELVKAHKPMAADPGTSRMQKIERFKTIRAMKQEIATLELRLSENSSKDDAEDMDEVEREYAVKLVRLRIQQVLDDLSMLESELDMAKQMEQRRTDPDRRQNEEERSKEWRLDPQSYRVNPATGQPGRPVFNDKGQPMQPFVLTNNRQHIKDSVFRPGWALPTMTVDQYLQQEQERGNIISGGGKEPDAKPEIDDNDYDAQDAETMKQREWDDFKDNNPKGMGNRGGNRG</sequence>
<dbReference type="STRING" id="61395.A0A1Y1W421"/>
<feature type="region of interest" description="Disordered" evidence="1">
    <location>
        <begin position="305"/>
        <end position="362"/>
    </location>
</feature>
<feature type="region of interest" description="Disordered" evidence="1">
    <location>
        <begin position="1"/>
        <end position="20"/>
    </location>
</feature>
<keyword evidence="3" id="KW-1185">Reference proteome</keyword>
<feature type="region of interest" description="Disordered" evidence="1">
    <location>
        <begin position="219"/>
        <end position="265"/>
    </location>
</feature>
<gene>
    <name evidence="2" type="ORF">DL89DRAFT_268658</name>
</gene>
<dbReference type="EMBL" id="MCFD01000010">
    <property type="protein sequence ID" value="ORX68122.1"/>
    <property type="molecule type" value="Genomic_DNA"/>
</dbReference>
<dbReference type="GO" id="GO:0035303">
    <property type="term" value="P:regulation of dephosphorylation"/>
    <property type="evidence" value="ECO:0007669"/>
    <property type="project" value="TreeGrafter"/>
</dbReference>
<dbReference type="OrthoDB" id="10261753at2759"/>
<dbReference type="AlphaFoldDB" id="A0A1Y1W421"/>